<organism evidence="1 2">
    <name type="scientific">Actinomadura hallensis</name>
    <dbReference type="NCBI Taxonomy" id="337895"/>
    <lineage>
        <taxon>Bacteria</taxon>
        <taxon>Bacillati</taxon>
        <taxon>Actinomycetota</taxon>
        <taxon>Actinomycetes</taxon>
        <taxon>Streptosporangiales</taxon>
        <taxon>Thermomonosporaceae</taxon>
        <taxon>Actinomadura</taxon>
    </lineage>
</organism>
<protein>
    <submittedName>
        <fullName evidence="1">Uncharacterized protein</fullName>
    </submittedName>
</protein>
<dbReference type="Proteomes" id="UP000316706">
    <property type="component" value="Unassembled WGS sequence"/>
</dbReference>
<dbReference type="AlphaFoldDB" id="A0A543INM8"/>
<accession>A0A543INM8</accession>
<sequence>MGLRVYLGAVWRGASASRARWPAAFVPRTGAPAGTELMGAQMAELPRVRRGPLDALYAALRRLAPQIAATRPGEDGGGLRVSYRGQAATIVWDENLDVYAWASGEGGRLGPDAEKAAELIARAMGAPGGSD</sequence>
<evidence type="ECO:0000313" key="2">
    <source>
        <dbReference type="Proteomes" id="UP000316706"/>
    </source>
</evidence>
<dbReference type="EMBL" id="VFPO01000001">
    <property type="protein sequence ID" value="TQM72180.1"/>
    <property type="molecule type" value="Genomic_DNA"/>
</dbReference>
<proteinExistence type="predicted"/>
<keyword evidence="2" id="KW-1185">Reference proteome</keyword>
<name>A0A543INM8_9ACTN</name>
<evidence type="ECO:0000313" key="1">
    <source>
        <dbReference type="EMBL" id="TQM72180.1"/>
    </source>
</evidence>
<comment type="caution">
    <text evidence="1">The sequence shown here is derived from an EMBL/GenBank/DDBJ whole genome shotgun (WGS) entry which is preliminary data.</text>
</comment>
<reference evidence="1 2" key="1">
    <citation type="submission" date="2019-06" db="EMBL/GenBank/DDBJ databases">
        <title>Sequencing the genomes of 1000 actinobacteria strains.</title>
        <authorList>
            <person name="Klenk H.-P."/>
        </authorList>
    </citation>
    <scope>NUCLEOTIDE SEQUENCE [LARGE SCALE GENOMIC DNA]</scope>
    <source>
        <strain evidence="1 2">DSM 45043</strain>
    </source>
</reference>
<gene>
    <name evidence="1" type="ORF">FHX41_5973</name>
</gene>